<reference evidence="3" key="1">
    <citation type="submission" date="2017-06" db="EMBL/GenBank/DDBJ databases">
        <authorList>
            <person name="Varghese N."/>
            <person name="Submissions S."/>
        </authorList>
    </citation>
    <scope>NUCLEOTIDE SEQUENCE [LARGE SCALE GENOMIC DNA]</scope>
    <source>
        <strain evidence="3">LNB2</strain>
    </source>
</reference>
<dbReference type="EMBL" id="FZOS01000002">
    <property type="protein sequence ID" value="SNS21112.1"/>
    <property type="molecule type" value="Genomic_DNA"/>
</dbReference>
<evidence type="ECO:0008006" key="4">
    <source>
        <dbReference type="Google" id="ProtNLM"/>
    </source>
</evidence>
<dbReference type="OrthoDB" id="9134166at2"/>
<evidence type="ECO:0000313" key="3">
    <source>
        <dbReference type="Proteomes" id="UP000198281"/>
    </source>
</evidence>
<accession>A0A239CMM2</accession>
<dbReference type="RefSeq" id="WP_089218269.1">
    <property type="nucleotide sequence ID" value="NZ_FZOS01000002.1"/>
</dbReference>
<proteinExistence type="predicted"/>
<name>A0A239CMM2_9SPHN</name>
<feature type="region of interest" description="Disordered" evidence="1">
    <location>
        <begin position="160"/>
        <end position="197"/>
    </location>
</feature>
<evidence type="ECO:0000313" key="2">
    <source>
        <dbReference type="EMBL" id="SNS21112.1"/>
    </source>
</evidence>
<protein>
    <recommendedName>
        <fullName evidence="4">DNA (Cytosine-5)-methyltransferase 1</fullName>
    </recommendedName>
</protein>
<dbReference type="Proteomes" id="UP000198281">
    <property type="component" value="Unassembled WGS sequence"/>
</dbReference>
<dbReference type="AlphaFoldDB" id="A0A239CMM2"/>
<organism evidence="2 3">
    <name type="scientific">Edaphosphingomonas laterariae</name>
    <dbReference type="NCBI Taxonomy" id="861865"/>
    <lineage>
        <taxon>Bacteria</taxon>
        <taxon>Pseudomonadati</taxon>
        <taxon>Pseudomonadota</taxon>
        <taxon>Alphaproteobacteria</taxon>
        <taxon>Sphingomonadales</taxon>
        <taxon>Rhizorhabdaceae</taxon>
        <taxon>Edaphosphingomonas</taxon>
    </lineage>
</organism>
<feature type="compositionally biased region" description="Basic residues" evidence="1">
    <location>
        <begin position="176"/>
        <end position="185"/>
    </location>
</feature>
<sequence length="221" mass="25141">MKRVLIGCERSGVVRRAFEERGFDAWSCDIEPADDRSNRHIRGNVLDHLDDSWDLLAVMHPPCTVLCNSGAKWLYIGGKKINGPDPKRWTELHRAAAFYRALRDAKQIPHRAVENPIMHRHAISLTKRGFVQFVQPWWFGDPYLKATGLELVNLPPLAPTDQLTPPRPGTAEHKAWSRVHRHSGWGRHAQDRARARSQTYPGLANAMSDQWGAYISMRLAA</sequence>
<keyword evidence="3" id="KW-1185">Reference proteome</keyword>
<evidence type="ECO:0000256" key="1">
    <source>
        <dbReference type="SAM" id="MobiDB-lite"/>
    </source>
</evidence>
<gene>
    <name evidence="2" type="ORF">SAMN06295912_102284</name>
</gene>